<dbReference type="Proteomes" id="UP000216411">
    <property type="component" value="Unassembled WGS sequence"/>
</dbReference>
<dbReference type="Gene3D" id="3.30.980.10">
    <property type="entry name" value="Threonyl-trna Synthetase, Chain A, domain 2"/>
    <property type="match status" value="1"/>
</dbReference>
<dbReference type="OrthoDB" id="9764644at2"/>
<dbReference type="InterPro" id="IPR012675">
    <property type="entry name" value="Beta-grasp_dom_sf"/>
</dbReference>
<name>A0A255I4D6_9FIRM</name>
<evidence type="ECO:0000313" key="2">
    <source>
        <dbReference type="EMBL" id="PXV93579.1"/>
    </source>
</evidence>
<evidence type="ECO:0000259" key="1">
    <source>
        <dbReference type="Pfam" id="PF00485"/>
    </source>
</evidence>
<dbReference type="InterPro" id="IPR027417">
    <property type="entry name" value="P-loop_NTPase"/>
</dbReference>
<dbReference type="RefSeq" id="WP_094379563.1">
    <property type="nucleotide sequence ID" value="NZ_NOKA02000003.1"/>
</dbReference>
<keyword evidence="3" id="KW-0418">Kinase</keyword>
<dbReference type="Proteomes" id="UP000247523">
    <property type="component" value="Unassembled WGS sequence"/>
</dbReference>
<dbReference type="EMBL" id="QICS01000002">
    <property type="protein sequence ID" value="PXV93579.1"/>
    <property type="molecule type" value="Genomic_DNA"/>
</dbReference>
<evidence type="ECO:0000313" key="4">
    <source>
        <dbReference type="Proteomes" id="UP000216411"/>
    </source>
</evidence>
<dbReference type="InterPro" id="IPR018163">
    <property type="entry name" value="Thr/Ala-tRNA-synth_IIc_edit"/>
</dbReference>
<dbReference type="Gene3D" id="3.10.20.30">
    <property type="match status" value="1"/>
</dbReference>
<feature type="domain" description="Phosphoribulokinase/uridine kinase" evidence="1">
    <location>
        <begin position="293"/>
        <end position="490"/>
    </location>
</feature>
<dbReference type="SUPFAM" id="SSF55186">
    <property type="entry name" value="ThrRS/AlaRS common domain"/>
    <property type="match status" value="1"/>
</dbReference>
<organism evidence="3 4">
    <name type="scientific">Lachnotalea glycerini</name>
    <dbReference type="NCBI Taxonomy" id="1763509"/>
    <lineage>
        <taxon>Bacteria</taxon>
        <taxon>Bacillati</taxon>
        <taxon>Bacillota</taxon>
        <taxon>Clostridia</taxon>
        <taxon>Lachnospirales</taxon>
        <taxon>Lachnospiraceae</taxon>
        <taxon>Lachnotalea</taxon>
    </lineage>
</organism>
<accession>A0A255I4D6</accession>
<proteinExistence type="predicted"/>
<evidence type="ECO:0000313" key="5">
    <source>
        <dbReference type="Proteomes" id="UP000247523"/>
    </source>
</evidence>
<dbReference type="InterPro" id="IPR006083">
    <property type="entry name" value="PRK/URK"/>
</dbReference>
<protein>
    <submittedName>
        <fullName evidence="3">Nucleoside kinase</fullName>
    </submittedName>
    <submittedName>
        <fullName evidence="2">Uridine kinase</fullName>
    </submittedName>
</protein>
<reference evidence="2 5" key="2">
    <citation type="submission" date="2018-05" db="EMBL/GenBank/DDBJ databases">
        <title>Genomic Encyclopedia of Type Strains, Phase IV (KMG-IV): sequencing the most valuable type-strain genomes for metagenomic binning, comparative biology and taxonomic classification.</title>
        <authorList>
            <person name="Goeker M."/>
        </authorList>
    </citation>
    <scope>NUCLEOTIDE SEQUENCE [LARGE SCALE GENOMIC DNA]</scope>
    <source>
        <strain evidence="2 5">DSM 28816</strain>
    </source>
</reference>
<dbReference type="CDD" id="cd02028">
    <property type="entry name" value="UMPK_like"/>
    <property type="match status" value="1"/>
</dbReference>
<evidence type="ECO:0000313" key="3">
    <source>
        <dbReference type="EMBL" id="RDY32536.1"/>
    </source>
</evidence>
<dbReference type="GO" id="GO:0016301">
    <property type="term" value="F:kinase activity"/>
    <property type="evidence" value="ECO:0007669"/>
    <property type="project" value="UniProtKB-KW"/>
</dbReference>
<reference evidence="3 4" key="1">
    <citation type="journal article" date="2017" name="Genome Announc.">
        <title>Draft Genome Sequence of a Sporulating and Motile Strain of Lachnotalea glycerini Isolated from Water in Quebec City, Canada.</title>
        <authorList>
            <person name="Maheux A.F."/>
            <person name="Boudreau D.K."/>
            <person name="Berube E."/>
            <person name="Boissinot M."/>
            <person name="Raymond F."/>
            <person name="Brodeur S."/>
            <person name="Corbeil J."/>
            <person name="Isabel S."/>
            <person name="Omar R.F."/>
            <person name="Bergeron M.G."/>
        </authorList>
    </citation>
    <scope>NUCLEOTIDE SEQUENCE [LARGE SCALE GENOMIC DNA]</scope>
    <source>
        <strain evidence="3 4">CCRI-19302</strain>
    </source>
</reference>
<dbReference type="PANTHER" id="PTHR10285">
    <property type="entry name" value="URIDINE KINASE"/>
    <property type="match status" value="1"/>
</dbReference>
<dbReference type="EMBL" id="NOKA02000003">
    <property type="protein sequence ID" value="RDY32536.1"/>
    <property type="molecule type" value="Genomic_DNA"/>
</dbReference>
<keyword evidence="4" id="KW-1185">Reference proteome</keyword>
<gene>
    <name evidence="2" type="ORF">C8E03_102348</name>
    <name evidence="3" type="ORF">CG710_003645</name>
</gene>
<dbReference type="Gene3D" id="3.40.50.300">
    <property type="entry name" value="P-loop containing nucleotide triphosphate hydrolases"/>
    <property type="match status" value="1"/>
</dbReference>
<reference evidence="3" key="3">
    <citation type="submission" date="2018-07" db="EMBL/GenBank/DDBJ databases">
        <authorList>
            <person name="Quirk P.G."/>
            <person name="Krulwich T.A."/>
        </authorList>
    </citation>
    <scope>NUCLEOTIDE SEQUENCE</scope>
    <source>
        <strain evidence="3">CCRI-19302</strain>
    </source>
</reference>
<dbReference type="GO" id="GO:0005524">
    <property type="term" value="F:ATP binding"/>
    <property type="evidence" value="ECO:0007669"/>
    <property type="project" value="InterPro"/>
</dbReference>
<dbReference type="Pfam" id="PF00485">
    <property type="entry name" value="PRK"/>
    <property type="match status" value="1"/>
</dbReference>
<dbReference type="AlphaFoldDB" id="A0A255I4D6"/>
<dbReference type="SUPFAM" id="SSF52540">
    <property type="entry name" value="P-loop containing nucleoside triphosphate hydrolases"/>
    <property type="match status" value="1"/>
</dbReference>
<comment type="caution">
    <text evidence="3">The sequence shown here is derived from an EMBL/GenBank/DDBJ whole genome shotgun (WGS) entry which is preliminary data.</text>
</comment>
<sequence length="555" mass="64325">MENENIKVLIDGEEKEYPYGTAFSIIAEEYQSHYEYEIVLVTVDNRLRELHKKLKEPCTISFVTIKDTVGNMTYRRSATLLLLKAVYEVAGKNKISNVKIHYSVSKGYYFTIDGNVTVDEIFIEKVKSKMREIAVLKLPVIKRSIHTEDAIRLFNKYGMTDKERLFKYRRPSKVNIYSLDHFEDYFYGFMVQNIGVIKYFELYLYKDGFVLQLPTSKEPSVVPPFEPQEKLFEVQKESTKWGDMLEIGTVGALNDQIVSSTASELILVQEALQEKKIVEIAQNIANNPKIKFVMIAGPSSSGKTTFSHRLSIQLRAIGLKPHPIPVDDYFINREEVKRDEFGKYDFEALEAIDVELFNRDMTALLKGEKIELPVYNFKTGKREYRGNYKQLGKDDVLVIEGIHCLNDQLSYALPRENKYKIYISALTQLNIDEHNRIPSTDGRLIRRMVRDARTRGINAKQTIDMWYSVRRGEEKNIFPYQEEADVMFNSALIYELAVLKMYAEPLLFGIDKNEPEYLEAKRLLKFLDYFLAIGSDEIPKNSILREFVGGSCFHV</sequence>
<keyword evidence="3" id="KW-0808">Transferase</keyword>